<name>A0ABU3UE71_9ACTN</name>
<dbReference type="Proteomes" id="UP001257627">
    <property type="component" value="Unassembled WGS sequence"/>
</dbReference>
<comment type="caution">
    <text evidence="2">The sequence shown here is derived from an EMBL/GenBank/DDBJ whole genome shotgun (WGS) entry which is preliminary data.</text>
</comment>
<feature type="region of interest" description="Disordered" evidence="1">
    <location>
        <begin position="1"/>
        <end position="20"/>
    </location>
</feature>
<dbReference type="RefSeq" id="WP_240363204.1">
    <property type="nucleotide sequence ID" value="NZ_CP107955.1"/>
</dbReference>
<evidence type="ECO:0000313" key="3">
    <source>
        <dbReference type="Proteomes" id="UP001257627"/>
    </source>
</evidence>
<reference evidence="2 3" key="1">
    <citation type="submission" date="2023-02" db="EMBL/GenBank/DDBJ databases">
        <authorList>
            <person name="Maleckis M."/>
        </authorList>
    </citation>
    <scope>NUCLEOTIDE SEQUENCE [LARGE SCALE GENOMIC DNA]</scope>
    <source>
        <strain evidence="2 3">P8-A2</strain>
    </source>
</reference>
<keyword evidence="3" id="KW-1185">Reference proteome</keyword>
<organism evidence="2 3">
    <name type="scientific">Streptomyces mirabilis</name>
    <dbReference type="NCBI Taxonomy" id="68239"/>
    <lineage>
        <taxon>Bacteria</taxon>
        <taxon>Bacillati</taxon>
        <taxon>Actinomycetota</taxon>
        <taxon>Actinomycetes</taxon>
        <taxon>Kitasatosporales</taxon>
        <taxon>Streptomycetaceae</taxon>
        <taxon>Streptomyces</taxon>
    </lineage>
</organism>
<sequence length="136" mass="14606">MRRPAVGRKDRDTFVSGKTKQDAVKPIVLTDAAGRVLFCSPVRPGSCADITQARQLGTGPTPGRRSVRGDPRGRRLPGPGRAARRTGGDTAPPQVQEEQTSTCHGQPCTRSSGVRVSRPDQRFRPGRPSPGSRSRP</sequence>
<evidence type="ECO:0008006" key="4">
    <source>
        <dbReference type="Google" id="ProtNLM"/>
    </source>
</evidence>
<feature type="region of interest" description="Disordered" evidence="1">
    <location>
        <begin position="44"/>
        <end position="136"/>
    </location>
</feature>
<accession>A0ABU3UE71</accession>
<protein>
    <recommendedName>
        <fullName evidence="4">DDE superfamily endonuclease</fullName>
    </recommendedName>
</protein>
<dbReference type="EMBL" id="JARAKF010000001">
    <property type="protein sequence ID" value="MDU8992220.1"/>
    <property type="molecule type" value="Genomic_DNA"/>
</dbReference>
<feature type="compositionally biased region" description="Basic and acidic residues" evidence="1">
    <location>
        <begin position="7"/>
        <end position="20"/>
    </location>
</feature>
<feature type="compositionally biased region" description="Polar residues" evidence="1">
    <location>
        <begin position="96"/>
        <end position="114"/>
    </location>
</feature>
<proteinExistence type="predicted"/>
<evidence type="ECO:0000313" key="2">
    <source>
        <dbReference type="EMBL" id="MDU8992220.1"/>
    </source>
</evidence>
<gene>
    <name evidence="2" type="ORF">PU648_07575</name>
</gene>
<evidence type="ECO:0000256" key="1">
    <source>
        <dbReference type="SAM" id="MobiDB-lite"/>
    </source>
</evidence>